<accession>A0AAV6U085</accession>
<feature type="compositionally biased region" description="Acidic residues" evidence="1">
    <location>
        <begin position="109"/>
        <end position="118"/>
    </location>
</feature>
<dbReference type="EMBL" id="JAFNEN010000748">
    <property type="protein sequence ID" value="KAG8177817.1"/>
    <property type="molecule type" value="Genomic_DNA"/>
</dbReference>
<evidence type="ECO:0000313" key="2">
    <source>
        <dbReference type="EMBL" id="KAG8177817.1"/>
    </source>
</evidence>
<dbReference type="Proteomes" id="UP000827092">
    <property type="component" value="Unassembled WGS sequence"/>
</dbReference>
<evidence type="ECO:0000313" key="3">
    <source>
        <dbReference type="Proteomes" id="UP000827092"/>
    </source>
</evidence>
<comment type="caution">
    <text evidence="2">The sequence shown here is derived from an EMBL/GenBank/DDBJ whole genome shotgun (WGS) entry which is preliminary data.</text>
</comment>
<evidence type="ECO:0000256" key="1">
    <source>
        <dbReference type="SAM" id="MobiDB-lite"/>
    </source>
</evidence>
<dbReference type="AlphaFoldDB" id="A0AAV6U085"/>
<name>A0AAV6U085_9ARAC</name>
<sequence>MLPKRTLAVDQSENVRELKCILHLDSISDDVSSEEEEPKSSYIPPPKPPASPEVNGIEALTLHLPFPSEGFQQLPSVTVQQLPHDLSFVTETSKRKGTPSQSLGRPVALEEEDTSGWE</sequence>
<reference evidence="2 3" key="1">
    <citation type="journal article" date="2022" name="Nat. Ecol. Evol.">
        <title>A masculinizing supergene underlies an exaggerated male reproductive morph in a spider.</title>
        <authorList>
            <person name="Hendrickx F."/>
            <person name="De Corte Z."/>
            <person name="Sonet G."/>
            <person name="Van Belleghem S.M."/>
            <person name="Kostlbacher S."/>
            <person name="Vangestel C."/>
        </authorList>
    </citation>
    <scope>NUCLEOTIDE SEQUENCE [LARGE SCALE GENOMIC DNA]</scope>
    <source>
        <strain evidence="2">W744_W776</strain>
    </source>
</reference>
<feature type="region of interest" description="Disordered" evidence="1">
    <location>
        <begin position="26"/>
        <end position="51"/>
    </location>
</feature>
<keyword evidence="3" id="KW-1185">Reference proteome</keyword>
<feature type="region of interest" description="Disordered" evidence="1">
    <location>
        <begin position="89"/>
        <end position="118"/>
    </location>
</feature>
<organism evidence="2 3">
    <name type="scientific">Oedothorax gibbosus</name>
    <dbReference type="NCBI Taxonomy" id="931172"/>
    <lineage>
        <taxon>Eukaryota</taxon>
        <taxon>Metazoa</taxon>
        <taxon>Ecdysozoa</taxon>
        <taxon>Arthropoda</taxon>
        <taxon>Chelicerata</taxon>
        <taxon>Arachnida</taxon>
        <taxon>Araneae</taxon>
        <taxon>Araneomorphae</taxon>
        <taxon>Entelegynae</taxon>
        <taxon>Araneoidea</taxon>
        <taxon>Linyphiidae</taxon>
        <taxon>Erigoninae</taxon>
        <taxon>Oedothorax</taxon>
    </lineage>
</organism>
<gene>
    <name evidence="2" type="ORF">JTE90_021150</name>
</gene>
<feature type="compositionally biased region" description="Acidic residues" evidence="1">
    <location>
        <begin position="27"/>
        <end position="37"/>
    </location>
</feature>
<proteinExistence type="predicted"/>
<protein>
    <submittedName>
        <fullName evidence="2">Uncharacterized protein</fullName>
    </submittedName>
</protein>